<dbReference type="GO" id="GO:0043531">
    <property type="term" value="F:ADP binding"/>
    <property type="evidence" value="ECO:0007669"/>
    <property type="project" value="InterPro"/>
</dbReference>
<dbReference type="Pfam" id="PF00931">
    <property type="entry name" value="NB-ARC"/>
    <property type="match status" value="1"/>
</dbReference>
<dbReference type="InterPro" id="IPR002182">
    <property type="entry name" value="NB-ARC"/>
</dbReference>
<dbReference type="InterPro" id="IPR042197">
    <property type="entry name" value="Apaf_helical"/>
</dbReference>
<comment type="similarity">
    <text evidence="1">Belongs to the disease resistance NB-LRR family.</text>
</comment>
<dbReference type="CDD" id="cd14798">
    <property type="entry name" value="RX-CC_like"/>
    <property type="match status" value="1"/>
</dbReference>
<dbReference type="InterPro" id="IPR029061">
    <property type="entry name" value="THDP-binding"/>
</dbReference>
<dbReference type="InterPro" id="IPR038005">
    <property type="entry name" value="RX-like_CC"/>
</dbReference>
<dbReference type="InterPro" id="IPR055414">
    <property type="entry name" value="LRR_R13L4/SHOC2-like"/>
</dbReference>
<keyword evidence="2" id="KW-0433">Leucine-rich repeat</keyword>
<keyword evidence="4" id="KW-0547">Nucleotide-binding</keyword>
<keyword evidence="5" id="KW-0611">Plant defense</keyword>
<sequence>MAEAILYSLLRAVLGNLNSLALQELGIAWGMKTDLENLESTVSTIQAVIQDAEVKQRNSEPVKNWLIKLKDATYHADNVLDEFATEALKRRMDIERGVTSQVSTFFSLRNPLIFRLKMGHRMKNIMKRLDAIARERSTFHLRQSITDLEAPDAGRRQTSSLVNESEIYGRDEEKEKIVEILLNNLSDHDNVSVYAIWGMGGLGKTTLAQLVYNDGRVERHFEMRIWVCVSDDFDILKLTRAILESIEGSPCNISSLDPLQRRLQEKLSGKRFLLVLDDVWNECHEKWDGLKDLLMCGAKGNMIIVTTRIQQVALIMATLPVHYIGCLSEDDSWTLFKRRAFGIGREENLVLETIGKEIVKKCKGLPLALKALGSLMRFKSSESEWVSVKESDIWDLPEDGNSILPVLRLSYDNLPLHLRQCFAFCCIFPKDYPMQKDMLIQLWMANGFIQPRGQTGLEEIGHEIFNDLVWRSFLQDVKENLWGEMICTMHDLMHDLASSIMRNECSILEPRTMLKVLEKVRHLSFDMSSSRMIPWNDDMLKVLSLRSLMLLKNNFIWRNQDAFSPFISKQKYLRVLDLRGCRVEKLPISVGKLKHLRYLDISYSFIKTLPESTSCLQNLQTLRLICCYSLHTLPEGMRHMRNLRYLDISSSDSLKSVPESTTCLQNLQTFKLNSCHSLGMLPKGTRYMRNLRFLDIRGCHSLICMPAGMGQLTRLQTLSVFIVGQEHGCQICELKELNLEGELRIKELDNVRNSKDAKSANLTRKRNILSLSLYWSDSNKDNLPKNVEEVLDGLQPHSNLKKLSIHSYQGSRFPNWMSDLVLQNLAKISLEYCERCEGLPPLGKLPSLKFLNLQGMTSVKYFNNECYSDGESSFPALESLSFTDMPSLEVWTTVDRGEIFPCLRDLDIRKCPKLIGFPFLPTLKRLGIDSSNVMPSGSLMNLTSLTSLRIECSDCFDDSKVLLRGLLQNHEVLESLTINVLYLKTLPDKLDSLPALKRLVLNCCFNLENLPDGLENLHSLESLDHIMFSLKLLGDKGYLVGTPDELKSVLAECFSAKRPAVINVTIDPYAGAESGRLQHKN</sequence>
<evidence type="ECO:0000259" key="11">
    <source>
        <dbReference type="Pfam" id="PF25019"/>
    </source>
</evidence>
<dbReference type="OrthoDB" id="2973320at2759"/>
<dbReference type="Pfam" id="PF18052">
    <property type="entry name" value="Rx_N"/>
    <property type="match status" value="1"/>
</dbReference>
<dbReference type="Gene3D" id="1.10.8.430">
    <property type="entry name" value="Helical domain of apoptotic protease-activating factors"/>
    <property type="match status" value="1"/>
</dbReference>
<evidence type="ECO:0000259" key="10">
    <source>
        <dbReference type="Pfam" id="PF23598"/>
    </source>
</evidence>
<dbReference type="PANTHER" id="PTHR36766">
    <property type="entry name" value="PLANT BROAD-SPECTRUM MILDEW RESISTANCE PROTEIN RPW8"/>
    <property type="match status" value="1"/>
</dbReference>
<feature type="domain" description="NB-ARC" evidence="7">
    <location>
        <begin position="175"/>
        <end position="341"/>
    </location>
</feature>
<keyword evidence="13" id="KW-1185">Reference proteome</keyword>
<dbReference type="PRINTS" id="PR00364">
    <property type="entry name" value="DISEASERSIST"/>
</dbReference>
<dbReference type="FunFam" id="3.40.50.300:FF:001091">
    <property type="entry name" value="Probable disease resistance protein At1g61300"/>
    <property type="match status" value="1"/>
</dbReference>
<evidence type="ECO:0000313" key="12">
    <source>
        <dbReference type="EMBL" id="KAA8547764.1"/>
    </source>
</evidence>
<dbReference type="Pfam" id="PF23598">
    <property type="entry name" value="LRR_14"/>
    <property type="match status" value="1"/>
</dbReference>
<evidence type="ECO:0000256" key="6">
    <source>
        <dbReference type="ARBA" id="ARBA00022840"/>
    </source>
</evidence>
<evidence type="ECO:0000256" key="1">
    <source>
        <dbReference type="ARBA" id="ARBA00008894"/>
    </source>
</evidence>
<dbReference type="Gene3D" id="3.40.50.300">
    <property type="entry name" value="P-loop containing nucleotide triphosphate hydrolases"/>
    <property type="match status" value="1"/>
</dbReference>
<dbReference type="Gene3D" id="1.10.10.10">
    <property type="entry name" value="Winged helix-like DNA-binding domain superfamily/Winged helix DNA-binding domain"/>
    <property type="match status" value="1"/>
</dbReference>
<evidence type="ECO:0000256" key="2">
    <source>
        <dbReference type="ARBA" id="ARBA00022614"/>
    </source>
</evidence>
<evidence type="ECO:0000256" key="5">
    <source>
        <dbReference type="ARBA" id="ARBA00022821"/>
    </source>
</evidence>
<dbReference type="Pfam" id="PF23559">
    <property type="entry name" value="WHD_DRP"/>
    <property type="match status" value="1"/>
</dbReference>
<keyword evidence="3" id="KW-0677">Repeat</keyword>
<dbReference type="PANTHER" id="PTHR36766:SF47">
    <property type="entry name" value="NB-ARC DOMAIN-CONTAINING PROTEIN"/>
    <property type="match status" value="1"/>
</dbReference>
<name>A0A5J5BYN5_9ASTE</name>
<dbReference type="SUPFAM" id="SSF52518">
    <property type="entry name" value="Thiamin diphosphate-binding fold (THDP-binding)"/>
    <property type="match status" value="1"/>
</dbReference>
<protein>
    <submittedName>
        <fullName evidence="12">Uncharacterized protein</fullName>
    </submittedName>
</protein>
<gene>
    <name evidence="12" type="ORF">F0562_004193</name>
</gene>
<dbReference type="Proteomes" id="UP000325577">
    <property type="component" value="Linkage Group LG1"/>
</dbReference>
<dbReference type="InterPro" id="IPR032675">
    <property type="entry name" value="LRR_dom_sf"/>
</dbReference>
<dbReference type="SUPFAM" id="SSF52047">
    <property type="entry name" value="RNI-like"/>
    <property type="match status" value="1"/>
</dbReference>
<dbReference type="AlphaFoldDB" id="A0A5J5BYN5"/>
<feature type="domain" description="R13L1/DRL21-like LRR repeat region" evidence="11">
    <location>
        <begin position="731"/>
        <end position="856"/>
    </location>
</feature>
<evidence type="ECO:0000313" key="13">
    <source>
        <dbReference type="Proteomes" id="UP000325577"/>
    </source>
</evidence>
<dbReference type="InterPro" id="IPR056789">
    <property type="entry name" value="LRR_R13L1-DRL21"/>
</dbReference>
<dbReference type="Pfam" id="PF25019">
    <property type="entry name" value="LRR_R13L1-DRL21"/>
    <property type="match status" value="1"/>
</dbReference>
<dbReference type="EMBL" id="CM018032">
    <property type="protein sequence ID" value="KAA8547764.1"/>
    <property type="molecule type" value="Genomic_DNA"/>
</dbReference>
<dbReference type="Gene3D" id="3.80.10.10">
    <property type="entry name" value="Ribonuclease Inhibitor"/>
    <property type="match status" value="2"/>
</dbReference>
<dbReference type="SUPFAM" id="SSF52058">
    <property type="entry name" value="L domain-like"/>
    <property type="match status" value="1"/>
</dbReference>
<evidence type="ECO:0000259" key="9">
    <source>
        <dbReference type="Pfam" id="PF23559"/>
    </source>
</evidence>
<evidence type="ECO:0000259" key="7">
    <source>
        <dbReference type="Pfam" id="PF00931"/>
    </source>
</evidence>
<evidence type="ECO:0000256" key="3">
    <source>
        <dbReference type="ARBA" id="ARBA00022737"/>
    </source>
</evidence>
<dbReference type="SUPFAM" id="SSF52540">
    <property type="entry name" value="P-loop containing nucleoside triphosphate hydrolases"/>
    <property type="match status" value="1"/>
</dbReference>
<accession>A0A5J5BYN5</accession>
<organism evidence="12 13">
    <name type="scientific">Nyssa sinensis</name>
    <dbReference type="NCBI Taxonomy" id="561372"/>
    <lineage>
        <taxon>Eukaryota</taxon>
        <taxon>Viridiplantae</taxon>
        <taxon>Streptophyta</taxon>
        <taxon>Embryophyta</taxon>
        <taxon>Tracheophyta</taxon>
        <taxon>Spermatophyta</taxon>
        <taxon>Magnoliopsida</taxon>
        <taxon>eudicotyledons</taxon>
        <taxon>Gunneridae</taxon>
        <taxon>Pentapetalae</taxon>
        <taxon>asterids</taxon>
        <taxon>Cornales</taxon>
        <taxon>Nyssaceae</taxon>
        <taxon>Nyssa</taxon>
    </lineage>
</organism>
<dbReference type="FunFam" id="1.10.10.10:FF:000322">
    <property type="entry name" value="Probable disease resistance protein At1g63360"/>
    <property type="match status" value="1"/>
</dbReference>
<dbReference type="GO" id="GO:0005524">
    <property type="term" value="F:ATP binding"/>
    <property type="evidence" value="ECO:0007669"/>
    <property type="project" value="UniProtKB-KW"/>
</dbReference>
<dbReference type="Gene3D" id="3.40.50.970">
    <property type="match status" value="1"/>
</dbReference>
<dbReference type="InterPro" id="IPR036388">
    <property type="entry name" value="WH-like_DNA-bd_sf"/>
</dbReference>
<feature type="domain" description="Disease resistance R13L4/SHOC-2-like LRR" evidence="10">
    <location>
        <begin position="560"/>
        <end position="648"/>
    </location>
</feature>
<proteinExistence type="inferred from homology"/>
<dbReference type="GO" id="GO:0051607">
    <property type="term" value="P:defense response to virus"/>
    <property type="evidence" value="ECO:0007669"/>
    <property type="project" value="UniProtKB-ARBA"/>
</dbReference>
<evidence type="ECO:0000256" key="4">
    <source>
        <dbReference type="ARBA" id="ARBA00022741"/>
    </source>
</evidence>
<evidence type="ECO:0000259" key="8">
    <source>
        <dbReference type="Pfam" id="PF18052"/>
    </source>
</evidence>
<dbReference type="Gene3D" id="1.20.5.4130">
    <property type="match status" value="1"/>
</dbReference>
<dbReference type="FunFam" id="1.10.8.430:FF:000003">
    <property type="entry name" value="Probable disease resistance protein At5g66910"/>
    <property type="match status" value="1"/>
</dbReference>
<dbReference type="InterPro" id="IPR027417">
    <property type="entry name" value="P-loop_NTPase"/>
</dbReference>
<reference evidence="12 13" key="1">
    <citation type="submission" date="2019-09" db="EMBL/GenBank/DDBJ databases">
        <title>A chromosome-level genome assembly of the Chinese tupelo Nyssa sinensis.</title>
        <authorList>
            <person name="Yang X."/>
            <person name="Kang M."/>
            <person name="Yang Y."/>
            <person name="Xiong H."/>
            <person name="Wang M."/>
            <person name="Zhang Z."/>
            <person name="Wang Z."/>
            <person name="Wu H."/>
            <person name="Ma T."/>
            <person name="Liu J."/>
            <person name="Xi Z."/>
        </authorList>
    </citation>
    <scope>NUCLEOTIDE SEQUENCE [LARGE SCALE GENOMIC DNA]</scope>
    <source>
        <strain evidence="12">J267</strain>
        <tissue evidence="12">Leaf</tissue>
    </source>
</reference>
<feature type="domain" description="Disease resistance N-terminal" evidence="8">
    <location>
        <begin position="10"/>
        <end position="95"/>
    </location>
</feature>
<feature type="domain" description="Disease resistance protein winged helix" evidence="9">
    <location>
        <begin position="427"/>
        <end position="497"/>
    </location>
</feature>
<keyword evidence="6" id="KW-0067">ATP-binding</keyword>
<dbReference type="InterPro" id="IPR041118">
    <property type="entry name" value="Rx_N"/>
</dbReference>
<dbReference type="InterPro" id="IPR058922">
    <property type="entry name" value="WHD_DRP"/>
</dbReference>